<dbReference type="GO" id="GO:0005886">
    <property type="term" value="C:plasma membrane"/>
    <property type="evidence" value="ECO:0007669"/>
    <property type="project" value="TreeGrafter"/>
</dbReference>
<keyword evidence="4" id="KW-1133">Transmembrane helix</keyword>
<gene>
    <name evidence="7" type="ORF">IXB50_01740</name>
</gene>
<evidence type="ECO:0000259" key="6">
    <source>
        <dbReference type="Pfam" id="PF08478"/>
    </source>
</evidence>
<dbReference type="AlphaFoldDB" id="A0A947GGH4"/>
<dbReference type="EMBL" id="JADOES010000003">
    <property type="protein sequence ID" value="MBT9314143.1"/>
    <property type="molecule type" value="Genomic_DNA"/>
</dbReference>
<evidence type="ECO:0000256" key="1">
    <source>
        <dbReference type="ARBA" id="ARBA00022475"/>
    </source>
</evidence>
<evidence type="ECO:0000256" key="3">
    <source>
        <dbReference type="ARBA" id="ARBA00022692"/>
    </source>
</evidence>
<name>A0A947GGH4_9CYAN</name>
<reference evidence="7" key="2">
    <citation type="journal article" date="2021" name="Mar. Drugs">
        <title>Genome Reduction and Secondary Metabolism of the Marine Sponge-Associated Cyanobacterium Leptothoe.</title>
        <authorList>
            <person name="Konstantinou D."/>
            <person name="Popin R.V."/>
            <person name="Fewer D.P."/>
            <person name="Sivonen K."/>
            <person name="Gkelis S."/>
        </authorList>
    </citation>
    <scope>NUCLEOTIDE SEQUENCE</scope>
    <source>
        <strain evidence="7">TAU-MAC 1115</strain>
    </source>
</reference>
<evidence type="ECO:0000313" key="7">
    <source>
        <dbReference type="EMBL" id="MBT9314143.1"/>
    </source>
</evidence>
<keyword evidence="8" id="KW-1185">Reference proteome</keyword>
<dbReference type="InterPro" id="IPR050487">
    <property type="entry name" value="FtsQ_DivIB"/>
</dbReference>
<keyword evidence="4" id="KW-0472">Membrane</keyword>
<keyword evidence="2" id="KW-0132">Cell division</keyword>
<accession>A0A947GGH4</accession>
<feature type="domain" description="POTRA" evidence="6">
    <location>
        <begin position="58"/>
        <end position="125"/>
    </location>
</feature>
<dbReference type="PANTHER" id="PTHR37820">
    <property type="entry name" value="CELL DIVISION PROTEIN DIVIB"/>
    <property type="match status" value="1"/>
</dbReference>
<protein>
    <submittedName>
        <fullName evidence="7">FtsQ-type POTRA domain-containing protein</fullName>
    </submittedName>
</protein>
<dbReference type="RefSeq" id="WP_215607220.1">
    <property type="nucleotide sequence ID" value="NZ_JADOES010000003.1"/>
</dbReference>
<sequence length="279" mass="31599">MPDITEFSKENLTARRKNLKSRRNKLFWQQLWRQGAMIGLTVGCLSVATSSRWQLQSAEQITISGHRLLPAEEIHELLAIDYPQSLLRLHPLDLENTLIAKGPIADAIVRRRLLPPGLNIRIQERTPVAIALPNTDIAIKSLDDEPQSFAQIGLLDANGYWMPYNSFTKLGSQEPKLRVQGMRPAYQKDWPDIYQALQKTPVAIPKIDWRDPTNLILHTELGTVHIGSYGQNFSNQLAALDRMRNLNAKMDIEEIAFIDLRNPDNPTLEILQATTTPSP</sequence>
<evidence type="ECO:0000256" key="4">
    <source>
        <dbReference type="ARBA" id="ARBA00022989"/>
    </source>
</evidence>
<evidence type="ECO:0000256" key="2">
    <source>
        <dbReference type="ARBA" id="ARBA00022618"/>
    </source>
</evidence>
<dbReference type="Proteomes" id="UP000717364">
    <property type="component" value="Unassembled WGS sequence"/>
</dbReference>
<dbReference type="PANTHER" id="PTHR37820:SF1">
    <property type="entry name" value="CELL DIVISION PROTEIN FTSQ"/>
    <property type="match status" value="1"/>
</dbReference>
<evidence type="ECO:0000256" key="5">
    <source>
        <dbReference type="ARBA" id="ARBA00023306"/>
    </source>
</evidence>
<dbReference type="InterPro" id="IPR013685">
    <property type="entry name" value="POTRA_FtsQ_type"/>
</dbReference>
<dbReference type="GO" id="GO:0051301">
    <property type="term" value="P:cell division"/>
    <property type="evidence" value="ECO:0007669"/>
    <property type="project" value="UniProtKB-KW"/>
</dbReference>
<organism evidence="7 8">
    <name type="scientific">Leptothoe spongobia TAU-MAC 1115</name>
    <dbReference type="NCBI Taxonomy" id="1967444"/>
    <lineage>
        <taxon>Bacteria</taxon>
        <taxon>Bacillati</taxon>
        <taxon>Cyanobacteriota</taxon>
        <taxon>Cyanophyceae</taxon>
        <taxon>Nodosilineales</taxon>
        <taxon>Cymatolegaceae</taxon>
        <taxon>Leptothoe</taxon>
        <taxon>Leptothoe spongobia</taxon>
    </lineage>
</organism>
<dbReference type="Pfam" id="PF08478">
    <property type="entry name" value="POTRA_1"/>
    <property type="match status" value="1"/>
</dbReference>
<reference evidence="7" key="1">
    <citation type="submission" date="2020-11" db="EMBL/GenBank/DDBJ databases">
        <authorList>
            <person name="Konstantinou D."/>
            <person name="Gkelis S."/>
            <person name="Popin R."/>
            <person name="Fewer D."/>
            <person name="Sivonen K."/>
        </authorList>
    </citation>
    <scope>NUCLEOTIDE SEQUENCE</scope>
    <source>
        <strain evidence="7">TAU-MAC 1115</strain>
    </source>
</reference>
<keyword evidence="1" id="KW-1003">Cell membrane</keyword>
<keyword evidence="5" id="KW-0131">Cell cycle</keyword>
<evidence type="ECO:0000313" key="8">
    <source>
        <dbReference type="Proteomes" id="UP000717364"/>
    </source>
</evidence>
<keyword evidence="3" id="KW-0812">Transmembrane</keyword>
<proteinExistence type="predicted"/>
<comment type="caution">
    <text evidence="7">The sequence shown here is derived from an EMBL/GenBank/DDBJ whole genome shotgun (WGS) entry which is preliminary data.</text>
</comment>